<reference evidence="1" key="1">
    <citation type="submission" date="2014-11" db="EMBL/GenBank/DDBJ databases">
        <authorList>
            <person name="Amaro Gonzalez C."/>
        </authorList>
    </citation>
    <scope>NUCLEOTIDE SEQUENCE</scope>
</reference>
<proteinExistence type="predicted"/>
<dbReference type="EMBL" id="GBXM01025097">
    <property type="protein sequence ID" value="JAH83480.1"/>
    <property type="molecule type" value="Transcribed_RNA"/>
</dbReference>
<name>A0A0E9W1N6_ANGAN</name>
<dbReference type="AlphaFoldDB" id="A0A0E9W1N6"/>
<reference evidence="1" key="2">
    <citation type="journal article" date="2015" name="Fish Shellfish Immunol.">
        <title>Early steps in the European eel (Anguilla anguilla)-Vibrio vulnificus interaction in the gills: Role of the RtxA13 toxin.</title>
        <authorList>
            <person name="Callol A."/>
            <person name="Pajuelo D."/>
            <person name="Ebbesson L."/>
            <person name="Teles M."/>
            <person name="MacKenzie S."/>
            <person name="Amaro C."/>
        </authorList>
    </citation>
    <scope>NUCLEOTIDE SEQUENCE</scope>
</reference>
<protein>
    <submittedName>
        <fullName evidence="1">Uncharacterized protein</fullName>
    </submittedName>
</protein>
<organism evidence="1">
    <name type="scientific">Anguilla anguilla</name>
    <name type="common">European freshwater eel</name>
    <name type="synonym">Muraena anguilla</name>
    <dbReference type="NCBI Taxonomy" id="7936"/>
    <lineage>
        <taxon>Eukaryota</taxon>
        <taxon>Metazoa</taxon>
        <taxon>Chordata</taxon>
        <taxon>Craniata</taxon>
        <taxon>Vertebrata</taxon>
        <taxon>Euteleostomi</taxon>
        <taxon>Actinopterygii</taxon>
        <taxon>Neopterygii</taxon>
        <taxon>Teleostei</taxon>
        <taxon>Anguilliformes</taxon>
        <taxon>Anguillidae</taxon>
        <taxon>Anguilla</taxon>
    </lineage>
</organism>
<evidence type="ECO:0000313" key="1">
    <source>
        <dbReference type="EMBL" id="JAH83480.1"/>
    </source>
</evidence>
<sequence length="40" mass="4335">MIRLISVQAPSSGHFGDSMSSKPCCPPYFKAGYLPRCSSK</sequence>
<accession>A0A0E9W1N6</accession>